<feature type="region of interest" description="Disordered" evidence="5">
    <location>
        <begin position="193"/>
        <end position="216"/>
    </location>
</feature>
<accession>A0A8J8WLH5</accession>
<feature type="coiled-coil region" evidence="4">
    <location>
        <begin position="1544"/>
        <end position="1627"/>
    </location>
</feature>
<name>A0A8J8WLH5_CHIOP</name>
<comment type="caution">
    <text evidence="6">The sequence shown here is derived from an EMBL/GenBank/DDBJ whole genome shotgun (WGS) entry which is preliminary data.</text>
</comment>
<feature type="compositionally biased region" description="Polar residues" evidence="5">
    <location>
        <begin position="331"/>
        <end position="355"/>
    </location>
</feature>
<evidence type="ECO:0000256" key="2">
    <source>
        <dbReference type="ARBA" id="ARBA00022490"/>
    </source>
</evidence>
<organism evidence="6 7">
    <name type="scientific">Chionoecetes opilio</name>
    <name type="common">Atlantic snow crab</name>
    <name type="synonym">Cancer opilio</name>
    <dbReference type="NCBI Taxonomy" id="41210"/>
    <lineage>
        <taxon>Eukaryota</taxon>
        <taxon>Metazoa</taxon>
        <taxon>Ecdysozoa</taxon>
        <taxon>Arthropoda</taxon>
        <taxon>Crustacea</taxon>
        <taxon>Multicrustacea</taxon>
        <taxon>Malacostraca</taxon>
        <taxon>Eumalacostraca</taxon>
        <taxon>Eucarida</taxon>
        <taxon>Decapoda</taxon>
        <taxon>Pleocyemata</taxon>
        <taxon>Brachyura</taxon>
        <taxon>Eubrachyura</taxon>
        <taxon>Majoidea</taxon>
        <taxon>Majidae</taxon>
        <taxon>Chionoecetes</taxon>
    </lineage>
</organism>
<reference evidence="6" key="1">
    <citation type="submission" date="2020-07" db="EMBL/GenBank/DDBJ databases">
        <title>The High-quality genome of the commercially important snow crab, Chionoecetes opilio.</title>
        <authorList>
            <person name="Jeong J.-H."/>
            <person name="Ryu S."/>
        </authorList>
    </citation>
    <scope>NUCLEOTIDE SEQUENCE</scope>
    <source>
        <strain evidence="6">MADBK_172401_WGS</strain>
        <tissue evidence="6">Digestive gland</tissue>
    </source>
</reference>
<dbReference type="PANTHER" id="PTHR19354:SF2">
    <property type="entry name" value="LEUCINE-RICH REPEAT-CONTAINING PROTEIN DDB_G0290503"/>
    <property type="match status" value="1"/>
</dbReference>
<feature type="compositionally biased region" description="Basic and acidic residues" evidence="5">
    <location>
        <begin position="977"/>
        <end position="1047"/>
    </location>
</feature>
<feature type="region of interest" description="Disordered" evidence="5">
    <location>
        <begin position="242"/>
        <end position="268"/>
    </location>
</feature>
<dbReference type="GO" id="GO:0005737">
    <property type="term" value="C:cytoplasm"/>
    <property type="evidence" value="ECO:0007669"/>
    <property type="project" value="UniProtKB-SubCell"/>
</dbReference>
<feature type="compositionally biased region" description="Polar residues" evidence="5">
    <location>
        <begin position="1504"/>
        <end position="1524"/>
    </location>
</feature>
<keyword evidence="2" id="KW-0963">Cytoplasm</keyword>
<feature type="region of interest" description="Disordered" evidence="5">
    <location>
        <begin position="1491"/>
        <end position="1524"/>
    </location>
</feature>
<feature type="compositionally biased region" description="Basic and acidic residues" evidence="5">
    <location>
        <begin position="914"/>
        <end position="934"/>
    </location>
</feature>
<evidence type="ECO:0000313" key="6">
    <source>
        <dbReference type="EMBL" id="KAG0693643.1"/>
    </source>
</evidence>
<comment type="subcellular location">
    <subcellularLocation>
        <location evidence="1">Cytoplasm</location>
    </subcellularLocation>
</comment>
<feature type="compositionally biased region" description="Basic and acidic residues" evidence="5">
    <location>
        <begin position="948"/>
        <end position="966"/>
    </location>
</feature>
<feature type="coiled-coil region" evidence="4">
    <location>
        <begin position="431"/>
        <end position="479"/>
    </location>
</feature>
<evidence type="ECO:0000256" key="4">
    <source>
        <dbReference type="SAM" id="Coils"/>
    </source>
</evidence>
<gene>
    <name evidence="6" type="ORF">GWK47_027428</name>
</gene>
<dbReference type="Gene3D" id="1.10.287.1490">
    <property type="match status" value="1"/>
</dbReference>
<keyword evidence="7" id="KW-1185">Reference proteome</keyword>
<feature type="compositionally biased region" description="Polar residues" evidence="5">
    <location>
        <begin position="384"/>
        <end position="394"/>
    </location>
</feature>
<feature type="coiled-coil region" evidence="4">
    <location>
        <begin position="1107"/>
        <end position="1194"/>
    </location>
</feature>
<keyword evidence="3 4" id="KW-0175">Coiled coil</keyword>
<protein>
    <submittedName>
        <fullName evidence="6">Uncharacterized protein</fullName>
    </submittedName>
</protein>
<evidence type="ECO:0000256" key="5">
    <source>
        <dbReference type="SAM" id="MobiDB-lite"/>
    </source>
</evidence>
<feature type="region of interest" description="Disordered" evidence="5">
    <location>
        <begin position="299"/>
        <end position="400"/>
    </location>
</feature>
<feature type="region of interest" description="Disordered" evidence="5">
    <location>
        <begin position="914"/>
        <end position="1062"/>
    </location>
</feature>
<dbReference type="OrthoDB" id="5322683at2759"/>
<sequence length="1630" mass="181302">MADSKQIIELEVKQVQEQLIKLIQERKNLQEEFEQLTGSSHQLLQEIQEDPTSASERKLHKYEAEKRRIEEKLEVLESEISEKAKRITLLDSKAGLFLQQVSTPPLSNNLSNIDGQAEVDVAGDEGIGSAVTVGAGGRCDEGARDGARQVVVKCSQGMDLEVSQAAGEGRQATHGQQHEVQECDHADTLDANKVESGNVRPEVNGVTSPEIEVTSPEIEVTSPEIAGHLVHEDTILAAAAEGTPGHKDAGAGETTGTAESEPTGGEEKCEGQENLIMTNVRSELKSVVSVDDKQSCLGDTVVEDEKAKGPATPEPLENGVSDQEKELNESEVPSHTQVGETLGDSQEAQPTTGNEAQAVDVPEGASGAQTGQEGTHAGVEVTSAGKQSSDSSTPVGEGVGDQVTSLSVLVAELRRVKDDMGKCMTVKEHSFVDLEDQLQAANREVSSLKASMALLSKDLQDKKQSYRALEEENKKKKMDIELKLGEVQEVANKCTMLSEEKVDLLRKMEVLEIMMTEYRTEIEMLVGEKNQMEQQTKQLLAARTATSTAEAEIDSRTSVEDKEREIEELVEKIQSMEKEMKDLNDKLKVTNRHLKVMAREREYKQRECEILKHKVEMVELKMCELQGTFDMLMKAVMVERDDLIKEMDVKNGQIDDLEQTVVRLKETHEQELENVLYEKRLSDEEIVRYKSGELRTPGMLEKELETAKQNECLEKKLREKTTEAESLEKKVKTVHDDMTDFVNSLKDEMSRYRDDSHKLLQEKTNLAETFSSLQEEHKELQRKHQNSEKSFEELEKVSQEKSVTMGSLKIQLEDVQKQLENVTAKTLSVSSEMLKKAEESREELCAREATIQELTVTLTNNQKQSMENYNALQQDMNSLQAKLKTSLEEHKKQQKELEERLKLSEKEKVKELNALQEETKSLKAELSGKNEKLQTAKQRKPAKGTEAQMEKDKEIEALNKKVEELTKSLASSQEATQGKEAKSSQEASQGKEAKSSQEASQGKEAKSSQEASQGKEAKTAADTDGVHLHQQIKDLTAELATHKRNESGSEASKNQEDFEASIDTKEKKIQLLESKVSDLEMCLANKSGYITQLEDRLKDSPQIPNSAEAHLAQINQLSADISKFKEELKQTYEECKALKNTVSQLENDKKSIEDEKAKIVEEYESKLRLSNGGAEQAEALLEQKKNSVERLELELRSSSVFRIDMSEAQPEMTQKPGTQATHSAGSWKADHLDDVHTDALQAETHSGPTQLKVFQKDLFGGVQGHAYDEKKAILDYEDQISSLIANHHEQMSSLNTKYEAKRVEEKAEFGRVLVAKIDHYDKQVVSQDEEINGLKTDIAKLQMEIYDKVKIIEELEGSLDDMALTSAALRGQVDDLKVAITRASTSTSTSQSCLDFLHAEYETRMQHIQEHYEARLNALQSCLPGTDVELQAVACASPSEESEYSIELSCLRPFLQGTADQATAILSAMGAVPKPPCPASTKLKPSLCLQSEAGSHKGAPPEPGSSTITALSSTTHPSRLDPNTTAHDKYRIKLELSACCIEKLQDFEACLDEARAQVSEATAKRLRLEESLTENLGAGATLTAQIDQLRRHNQDLQDTVQCHHREKEETDKRLAALELSNERSKNQVAC</sequence>
<dbReference type="PANTHER" id="PTHR19354">
    <property type="entry name" value="ZIPPER PUTATIVE TUMOR SUPPRESSOR 2 HOMOLOG-LIKE PROTEIN-RELATED"/>
    <property type="match status" value="1"/>
</dbReference>
<dbReference type="Proteomes" id="UP000770661">
    <property type="component" value="Unassembled WGS sequence"/>
</dbReference>
<feature type="coiled-coil region" evidence="4">
    <location>
        <begin position="710"/>
        <end position="825"/>
    </location>
</feature>
<feature type="coiled-coil region" evidence="4">
    <location>
        <begin position="559"/>
        <end position="600"/>
    </location>
</feature>
<feature type="coiled-coil region" evidence="4">
    <location>
        <begin position="640"/>
        <end position="674"/>
    </location>
</feature>
<evidence type="ECO:0000256" key="3">
    <source>
        <dbReference type="ARBA" id="ARBA00023054"/>
    </source>
</evidence>
<proteinExistence type="predicted"/>
<feature type="coiled-coil region" evidence="4">
    <location>
        <begin position="5"/>
        <end position="86"/>
    </location>
</feature>
<evidence type="ECO:0000313" key="7">
    <source>
        <dbReference type="Proteomes" id="UP000770661"/>
    </source>
</evidence>
<dbReference type="InterPro" id="IPR045329">
    <property type="entry name" value="LZTS"/>
</dbReference>
<dbReference type="EMBL" id="JACEEZ010026277">
    <property type="protein sequence ID" value="KAG0693643.1"/>
    <property type="molecule type" value="Genomic_DNA"/>
</dbReference>
<evidence type="ECO:0000256" key="1">
    <source>
        <dbReference type="ARBA" id="ARBA00004496"/>
    </source>
</evidence>